<dbReference type="Proteomes" id="UP000663879">
    <property type="component" value="Unassembled WGS sequence"/>
</dbReference>
<gene>
    <name evidence="11" type="ORF">OXX778_LOCUS4931</name>
</gene>
<evidence type="ECO:0000259" key="10">
    <source>
        <dbReference type="SMART" id="SM01372"/>
    </source>
</evidence>
<dbReference type="OrthoDB" id="5318at2759"/>
<accession>A0A813QQM4</accession>
<comment type="similarity">
    <text evidence="2 9">Belongs to the E2F/DP family.</text>
</comment>
<keyword evidence="8" id="KW-0131">Cell cycle</keyword>
<keyword evidence="3" id="KW-0678">Repressor</keyword>
<keyword evidence="12" id="KW-1185">Reference proteome</keyword>
<evidence type="ECO:0000256" key="3">
    <source>
        <dbReference type="ARBA" id="ARBA00022491"/>
    </source>
</evidence>
<dbReference type="AlphaFoldDB" id="A0A813QQM4"/>
<dbReference type="Gene3D" id="1.10.10.10">
    <property type="entry name" value="Winged helix-like DNA-binding domain superfamily/Winged helix DNA-binding domain"/>
    <property type="match status" value="2"/>
</dbReference>
<feature type="domain" description="E2F/DP family winged-helix DNA-binding" evidence="10">
    <location>
        <begin position="150"/>
        <end position="236"/>
    </location>
</feature>
<dbReference type="PANTHER" id="PTHR12081">
    <property type="entry name" value="TRANSCRIPTION FACTOR E2F"/>
    <property type="match status" value="1"/>
</dbReference>
<dbReference type="SMART" id="SM01372">
    <property type="entry name" value="E2F_TDP"/>
    <property type="match status" value="2"/>
</dbReference>
<dbReference type="InterPro" id="IPR015633">
    <property type="entry name" value="E2F"/>
</dbReference>
<dbReference type="SUPFAM" id="SSF46785">
    <property type="entry name" value="Winged helix' DNA-binding domain"/>
    <property type="match status" value="2"/>
</dbReference>
<keyword evidence="4 9" id="KW-0805">Transcription regulation</keyword>
<dbReference type="Pfam" id="PF02319">
    <property type="entry name" value="WHD_E2F_TDP"/>
    <property type="match status" value="2"/>
</dbReference>
<organism evidence="11 12">
    <name type="scientific">Brachionus calyciflorus</name>
    <dbReference type="NCBI Taxonomy" id="104777"/>
    <lineage>
        <taxon>Eukaryota</taxon>
        <taxon>Metazoa</taxon>
        <taxon>Spiralia</taxon>
        <taxon>Gnathifera</taxon>
        <taxon>Rotifera</taxon>
        <taxon>Eurotatoria</taxon>
        <taxon>Monogononta</taxon>
        <taxon>Pseudotrocha</taxon>
        <taxon>Ploima</taxon>
        <taxon>Brachionidae</taxon>
        <taxon>Brachionus</taxon>
    </lineage>
</organism>
<evidence type="ECO:0000256" key="9">
    <source>
        <dbReference type="RuleBase" id="RU003796"/>
    </source>
</evidence>
<name>A0A813QQM4_9BILA</name>
<evidence type="ECO:0000313" key="11">
    <source>
        <dbReference type="EMBL" id="CAF0770606.1"/>
    </source>
</evidence>
<dbReference type="PANTHER" id="PTHR12081:SF7">
    <property type="entry name" value="TRANSCRIPTION FACTOR EFL-3"/>
    <property type="match status" value="1"/>
</dbReference>
<evidence type="ECO:0000256" key="8">
    <source>
        <dbReference type="ARBA" id="ARBA00023306"/>
    </source>
</evidence>
<evidence type="ECO:0000313" key="12">
    <source>
        <dbReference type="Proteomes" id="UP000663879"/>
    </source>
</evidence>
<dbReference type="InterPro" id="IPR036390">
    <property type="entry name" value="WH_DNA-bd_sf"/>
</dbReference>
<dbReference type="EMBL" id="CAJNOC010000513">
    <property type="protein sequence ID" value="CAF0770606.1"/>
    <property type="molecule type" value="Genomic_DNA"/>
</dbReference>
<evidence type="ECO:0000256" key="4">
    <source>
        <dbReference type="ARBA" id="ARBA00023015"/>
    </source>
</evidence>
<comment type="subcellular location">
    <subcellularLocation>
        <location evidence="1 9">Nucleus</location>
    </subcellularLocation>
</comment>
<evidence type="ECO:0000256" key="1">
    <source>
        <dbReference type="ARBA" id="ARBA00004123"/>
    </source>
</evidence>
<feature type="domain" description="E2F/DP family winged-helix DNA-binding" evidence="10">
    <location>
        <begin position="6"/>
        <end position="75"/>
    </location>
</feature>
<dbReference type="GO" id="GO:0000978">
    <property type="term" value="F:RNA polymerase II cis-regulatory region sequence-specific DNA binding"/>
    <property type="evidence" value="ECO:0007669"/>
    <property type="project" value="InterPro"/>
</dbReference>
<comment type="caution">
    <text evidence="11">The sequence shown here is derived from an EMBL/GenBank/DDBJ whole genome shotgun (WGS) entry which is preliminary data.</text>
</comment>
<proteinExistence type="inferred from homology"/>
<evidence type="ECO:0000256" key="7">
    <source>
        <dbReference type="ARBA" id="ARBA00023242"/>
    </source>
</evidence>
<keyword evidence="6 9" id="KW-0804">Transcription</keyword>
<protein>
    <recommendedName>
        <fullName evidence="10">E2F/DP family winged-helix DNA-binding domain-containing protein</fullName>
    </recommendedName>
</protein>
<evidence type="ECO:0000256" key="2">
    <source>
        <dbReference type="ARBA" id="ARBA00010940"/>
    </source>
</evidence>
<sequence>MKQNTRREKSLSLLCQKFLSYYPIKVEPNETIIIKLHQMADLLEVERRRIYDIVNVLESVEILSRYCKNQYIWHGFAQIPHTLSKLKTLSLKSNFLEYTKTLLESQNHESNDLYQDTKQAINIGFEYAIQINKVITDVRDAMTQTISISREEKSLGIMSQKFLMLFLTSEDGIVSINFAARVLLGDTKSDTTELGKFKTKIRRLYDIANVLTRIGLIKKYHSNDVNISKPAYKYTGPIVDVIRDAEYVFDFMNSGNPQSNSKHSLFDHFKRNLDLQCSIPKFDVNTGILNSKDKKWKKQNSSTNVSTRYHPYNIHQSTSHQMIEPNYDYNYYSGPGVCLPLASASCTQDLASGSNQADFLYNQNDFLPISSSSSSSSTNQMDIYNYQQYTNNYLYYNTNEPKTNDYSMDGQYEPTNSIDETILVKTDCDLVQENVLPSFSSFLN</sequence>
<dbReference type="InterPro" id="IPR003316">
    <property type="entry name" value="E2F_WHTH_DNA-bd_dom"/>
</dbReference>
<dbReference type="FunFam" id="1.10.10.10:FF:000073">
    <property type="entry name" value="E2F transcription factor 8"/>
    <property type="match status" value="1"/>
</dbReference>
<dbReference type="GO" id="GO:0000981">
    <property type="term" value="F:DNA-binding transcription factor activity, RNA polymerase II-specific"/>
    <property type="evidence" value="ECO:0007669"/>
    <property type="project" value="TreeGrafter"/>
</dbReference>
<evidence type="ECO:0000256" key="5">
    <source>
        <dbReference type="ARBA" id="ARBA00023125"/>
    </source>
</evidence>
<reference evidence="11" key="1">
    <citation type="submission" date="2021-02" db="EMBL/GenBank/DDBJ databases">
        <authorList>
            <person name="Nowell W R."/>
        </authorList>
    </citation>
    <scope>NUCLEOTIDE SEQUENCE</scope>
    <source>
        <strain evidence="11">Ploen Becks lab</strain>
    </source>
</reference>
<keyword evidence="5 9" id="KW-0238">DNA-binding</keyword>
<keyword evidence="7 9" id="KW-0539">Nucleus</keyword>
<evidence type="ECO:0000256" key="6">
    <source>
        <dbReference type="ARBA" id="ARBA00023163"/>
    </source>
</evidence>
<dbReference type="GO" id="GO:0090575">
    <property type="term" value="C:RNA polymerase II transcription regulator complex"/>
    <property type="evidence" value="ECO:0007669"/>
    <property type="project" value="TreeGrafter"/>
</dbReference>
<dbReference type="InterPro" id="IPR036388">
    <property type="entry name" value="WH-like_DNA-bd_sf"/>
</dbReference>